<dbReference type="InterPro" id="IPR029044">
    <property type="entry name" value="Nucleotide-diphossugar_trans"/>
</dbReference>
<dbReference type="CDD" id="cd00761">
    <property type="entry name" value="Glyco_tranf_GTA_type"/>
    <property type="match status" value="1"/>
</dbReference>
<dbReference type="GO" id="GO:0016758">
    <property type="term" value="F:hexosyltransferase activity"/>
    <property type="evidence" value="ECO:0007669"/>
    <property type="project" value="UniProtKB-ARBA"/>
</dbReference>
<comment type="similarity">
    <text evidence="1">Belongs to the glycosyltransferase 2 family.</text>
</comment>
<reference evidence="3 4" key="1">
    <citation type="submission" date="2017-07" db="EMBL/GenBank/DDBJ databases">
        <title>Shotgun whole genome sequences of three halophilic bacterial isolates.</title>
        <authorList>
            <person name="Pozzo T."/>
            <person name="Higdon S.M."/>
            <person name="Quillaguaman J."/>
        </authorList>
    </citation>
    <scope>NUCLEOTIDE SEQUENCE [LARGE SCALE GENOMIC DNA]</scope>
    <source>
        <strain evidence="3 4">BU-1</strain>
    </source>
</reference>
<sequence length="847" mass="97197">MNIKKTRSEIEALKNELHGVVSKERGLSIIVPVHDGLEYMDECLTSLASQKVTTARYEVIIVLNGRFAKEFEHLYKETTYHETLDMIILINDQPGAGAARNLGMDYAKYSHITFVDIDDRVSERFVQSNFDHMDDNQITLSQLHDLRPDGTADPDNLINRDLMDAVQDDDITYRKLTRILTVTVCKAIPANFLKQYRFKPYLRSGEDTVLFTEMLLGHHPKVAVIPLEEEAVYYRRMSSNSVSRQSASFDFLITQRLEIMKIFDPMLSNITDAELQNITRQKYRAQIVFMNRYLQDNPKDYQKVLEEIEIYQLQHFDYKLLNRSLADTLVISYCFAPYSDTSATIAVKRIIENRKPVDVISNKMYPIRSKDPTLSKAVEPYLSHSAIVDARPAFSNFKNISRFIDASFNYYSRNSERYENIYSRAMFPASHLPPLFIKMADPGIRWVAEFSDPLFSDIDSKERYVAVNSEALVEAVKNGVLGPFTPYADDNLFNLVELIPFALADELIFTNEHQLQYMISRFPDDLKMIIESKAQIKRHPTLPEAYYNLVESEYPVIDGFINVAYFGNFYSRRDVNEILEIKAFLEAQSAQQFKFHVFTNIANLPEEKRALLEDNDVIVNGYVPYFEFLNLCNRFDILMVFDADTKEIKPFNPYLPSKLSDYLGSNALTLALVESGSIMSRIRHEDLYTIDLEDMTKMNFDPEQMMERILAGKKETAIEAADATIIRSEGYELEVNDALEIIKEGEEWQIQPKSLPITEDGPYTLTIHNNGRTPATLMVESFYAKRGIITVEVGDSSFSISEFNGGADIFMAPGSTTAFRIKYNKGYDKASFLKAGRLNFTLTRQGE</sequence>
<dbReference type="RefSeq" id="WP_094906463.1">
    <property type="nucleotide sequence ID" value="NZ_NPEZ01000003.1"/>
</dbReference>
<dbReference type="Gene3D" id="3.90.550.10">
    <property type="entry name" value="Spore Coat Polysaccharide Biosynthesis Protein SpsA, Chain A"/>
    <property type="match status" value="1"/>
</dbReference>
<evidence type="ECO:0000313" key="3">
    <source>
        <dbReference type="EMBL" id="OZT76894.1"/>
    </source>
</evidence>
<evidence type="ECO:0000259" key="2">
    <source>
        <dbReference type="Pfam" id="PF00535"/>
    </source>
</evidence>
<proteinExistence type="inferred from homology"/>
<gene>
    <name evidence="3" type="ORF">CFN03_07385</name>
</gene>
<dbReference type="PANTHER" id="PTHR22916">
    <property type="entry name" value="GLYCOSYLTRANSFERASE"/>
    <property type="match status" value="1"/>
</dbReference>
<dbReference type="Proteomes" id="UP000216682">
    <property type="component" value="Unassembled WGS sequence"/>
</dbReference>
<dbReference type="PANTHER" id="PTHR22916:SF3">
    <property type="entry name" value="UDP-GLCNAC:BETAGAL BETA-1,3-N-ACETYLGLUCOSAMINYLTRANSFERASE-LIKE PROTEIN 1"/>
    <property type="match status" value="1"/>
</dbReference>
<dbReference type="Pfam" id="PF00535">
    <property type="entry name" value="Glycos_transf_2"/>
    <property type="match status" value="1"/>
</dbReference>
<feature type="domain" description="Glycosyltransferase 2-like" evidence="2">
    <location>
        <begin position="28"/>
        <end position="137"/>
    </location>
</feature>
<dbReference type="AlphaFoldDB" id="A0A265E5M7"/>
<dbReference type="SUPFAM" id="SSF53448">
    <property type="entry name" value="Nucleotide-diphospho-sugar transferases"/>
    <property type="match status" value="1"/>
</dbReference>
<evidence type="ECO:0000313" key="4">
    <source>
        <dbReference type="Proteomes" id="UP000216682"/>
    </source>
</evidence>
<accession>A0A265E5M7</accession>
<dbReference type="InterPro" id="IPR001173">
    <property type="entry name" value="Glyco_trans_2-like"/>
</dbReference>
<protein>
    <recommendedName>
        <fullName evidence="2">Glycosyltransferase 2-like domain-containing protein</fullName>
    </recommendedName>
</protein>
<organism evidence="3 4">
    <name type="scientific">Salinicoccus roseus</name>
    <dbReference type="NCBI Taxonomy" id="45670"/>
    <lineage>
        <taxon>Bacteria</taxon>
        <taxon>Bacillati</taxon>
        <taxon>Bacillota</taxon>
        <taxon>Bacilli</taxon>
        <taxon>Bacillales</taxon>
        <taxon>Staphylococcaceae</taxon>
        <taxon>Salinicoccus</taxon>
    </lineage>
</organism>
<dbReference type="EMBL" id="NPEZ01000003">
    <property type="protein sequence ID" value="OZT76894.1"/>
    <property type="molecule type" value="Genomic_DNA"/>
</dbReference>
<evidence type="ECO:0000256" key="1">
    <source>
        <dbReference type="ARBA" id="ARBA00006739"/>
    </source>
</evidence>
<comment type="caution">
    <text evidence="3">The sequence shown here is derived from an EMBL/GenBank/DDBJ whole genome shotgun (WGS) entry which is preliminary data.</text>
</comment>
<name>A0A265E5M7_9STAP</name>